<keyword evidence="3" id="KW-1185">Reference proteome</keyword>
<feature type="region of interest" description="Disordered" evidence="1">
    <location>
        <begin position="105"/>
        <end position="124"/>
    </location>
</feature>
<proteinExistence type="predicted"/>
<dbReference type="Gramene" id="OGLUM05G25960.1">
    <property type="protein sequence ID" value="OGLUM05G25960.1"/>
    <property type="gene ID" value="OGLUM05G25960"/>
</dbReference>
<evidence type="ECO:0000313" key="2">
    <source>
        <dbReference type="EnsemblPlants" id="OGLUM05G25960.1"/>
    </source>
</evidence>
<name>A0A0E0A296_9ORYZ</name>
<dbReference type="HOGENOM" id="CLU_2007495_0_0_1"/>
<dbReference type="AlphaFoldDB" id="A0A0E0A296"/>
<reference evidence="2" key="1">
    <citation type="submission" date="2015-04" db="UniProtKB">
        <authorList>
            <consortium name="EnsemblPlants"/>
        </authorList>
    </citation>
    <scope>IDENTIFICATION</scope>
</reference>
<sequence>MATVSPGLFSYYDPIPIGHQKGPTHFAGPPPGPARRAAVKSSCAAGLAAPLPRRAPVHVAAVFVTHMHRDKSLIINKHRNFFFGIRKMITHLYMIKRNKIYIDDKKGGRLGKKREKEKDKKKGT</sequence>
<feature type="compositionally biased region" description="Basic and acidic residues" evidence="1">
    <location>
        <begin position="114"/>
        <end position="124"/>
    </location>
</feature>
<evidence type="ECO:0000313" key="3">
    <source>
        <dbReference type="Proteomes" id="UP000026961"/>
    </source>
</evidence>
<organism evidence="2">
    <name type="scientific">Oryza glumipatula</name>
    <dbReference type="NCBI Taxonomy" id="40148"/>
    <lineage>
        <taxon>Eukaryota</taxon>
        <taxon>Viridiplantae</taxon>
        <taxon>Streptophyta</taxon>
        <taxon>Embryophyta</taxon>
        <taxon>Tracheophyta</taxon>
        <taxon>Spermatophyta</taxon>
        <taxon>Magnoliopsida</taxon>
        <taxon>Liliopsida</taxon>
        <taxon>Poales</taxon>
        <taxon>Poaceae</taxon>
        <taxon>BOP clade</taxon>
        <taxon>Oryzoideae</taxon>
        <taxon>Oryzeae</taxon>
        <taxon>Oryzinae</taxon>
        <taxon>Oryza</taxon>
    </lineage>
</organism>
<protein>
    <submittedName>
        <fullName evidence="2">Uncharacterized protein</fullName>
    </submittedName>
</protein>
<reference evidence="2" key="2">
    <citation type="submission" date="2018-05" db="EMBL/GenBank/DDBJ databases">
        <title>OgluRS3 (Oryza glumaepatula Reference Sequence Version 3).</title>
        <authorList>
            <person name="Zhang J."/>
            <person name="Kudrna D."/>
            <person name="Lee S."/>
            <person name="Talag J."/>
            <person name="Welchert J."/>
            <person name="Wing R.A."/>
        </authorList>
    </citation>
    <scope>NUCLEOTIDE SEQUENCE [LARGE SCALE GENOMIC DNA]</scope>
</reference>
<dbReference type="EnsemblPlants" id="OGLUM05G25960.1">
    <property type="protein sequence ID" value="OGLUM05G25960.1"/>
    <property type="gene ID" value="OGLUM05G25960"/>
</dbReference>
<accession>A0A0E0A296</accession>
<evidence type="ECO:0000256" key="1">
    <source>
        <dbReference type="SAM" id="MobiDB-lite"/>
    </source>
</evidence>
<dbReference type="Proteomes" id="UP000026961">
    <property type="component" value="Chromosome 5"/>
</dbReference>